<comment type="caution">
    <text evidence="1">The sequence shown here is derived from an EMBL/GenBank/DDBJ whole genome shotgun (WGS) entry which is preliminary data.</text>
</comment>
<dbReference type="SUPFAM" id="SSF52058">
    <property type="entry name" value="L domain-like"/>
    <property type="match status" value="1"/>
</dbReference>
<evidence type="ECO:0000313" key="2">
    <source>
        <dbReference type="Proteomes" id="UP001470230"/>
    </source>
</evidence>
<dbReference type="InterPro" id="IPR032675">
    <property type="entry name" value="LRR_dom_sf"/>
</dbReference>
<reference evidence="1 2" key="1">
    <citation type="submission" date="2024-04" db="EMBL/GenBank/DDBJ databases">
        <title>Tritrichomonas musculus Genome.</title>
        <authorList>
            <person name="Alves-Ferreira E."/>
            <person name="Grigg M."/>
            <person name="Lorenzi H."/>
            <person name="Galac M."/>
        </authorList>
    </citation>
    <scope>NUCLEOTIDE SEQUENCE [LARGE SCALE GENOMIC DNA]</scope>
    <source>
        <strain evidence="1 2">EAF2021</strain>
    </source>
</reference>
<dbReference type="InterPro" id="IPR026906">
    <property type="entry name" value="LRR_5"/>
</dbReference>
<name>A0ABR2GVR7_9EUKA</name>
<dbReference type="Pfam" id="PF13306">
    <property type="entry name" value="LRR_5"/>
    <property type="match status" value="1"/>
</dbReference>
<evidence type="ECO:0008006" key="3">
    <source>
        <dbReference type="Google" id="ProtNLM"/>
    </source>
</evidence>
<dbReference type="EMBL" id="JAPFFF010000057">
    <property type="protein sequence ID" value="KAK8838013.1"/>
    <property type="molecule type" value="Genomic_DNA"/>
</dbReference>
<keyword evidence="2" id="KW-1185">Reference proteome</keyword>
<protein>
    <recommendedName>
        <fullName evidence="3">Surface antigen BspA-like</fullName>
    </recommendedName>
</protein>
<gene>
    <name evidence="1" type="ORF">M9Y10_035959</name>
</gene>
<proteinExistence type="predicted"/>
<accession>A0ABR2GVR7</accession>
<evidence type="ECO:0000313" key="1">
    <source>
        <dbReference type="EMBL" id="KAK8838013.1"/>
    </source>
</evidence>
<sequence>MAESRNNYDLILKNKKFHVPKIQETIISVSKKVADELLNYNQYYVISNVSENIFQNFIEFWKDKQKIPIIDHTNFVEYQKLNQEFGMLTEIIISKTDDPLFNILCLSNDVNCDKNSIERSIASNLDQYLEKYAKEMYQIPINSLYNIFKHQERILHNYSKACHFITQTLIPLDSDNINLFILAECLDGREIYKQSPELFCDFASKCSQNGFNIPDFYFSIISEENRQKDPILQKEIKELILSNNYQKLRDKINKEQITLLQIPEEITKIPDFAFFKCTSLQKVTTSMNLTSIGNYAFFGCHSLTGIFIPDSVEIIGKSAFAGCLKLEKVKIPKKLKKN</sequence>
<organism evidence="1 2">
    <name type="scientific">Tritrichomonas musculus</name>
    <dbReference type="NCBI Taxonomy" id="1915356"/>
    <lineage>
        <taxon>Eukaryota</taxon>
        <taxon>Metamonada</taxon>
        <taxon>Parabasalia</taxon>
        <taxon>Tritrichomonadida</taxon>
        <taxon>Tritrichomonadidae</taxon>
        <taxon>Tritrichomonas</taxon>
    </lineage>
</organism>
<dbReference type="Gene3D" id="3.80.10.10">
    <property type="entry name" value="Ribonuclease Inhibitor"/>
    <property type="match status" value="1"/>
</dbReference>
<dbReference type="Proteomes" id="UP001470230">
    <property type="component" value="Unassembled WGS sequence"/>
</dbReference>